<keyword evidence="1" id="KW-0808">Transferase</keyword>
<dbReference type="EMBL" id="AP014936">
    <property type="protein sequence ID" value="BAU49573.1"/>
    <property type="molecule type" value="Genomic_DNA"/>
</dbReference>
<dbReference type="InterPro" id="IPR036890">
    <property type="entry name" value="HATPase_C_sf"/>
</dbReference>
<dbReference type="GO" id="GO:0016301">
    <property type="term" value="F:kinase activity"/>
    <property type="evidence" value="ECO:0007669"/>
    <property type="project" value="UniProtKB-KW"/>
</dbReference>
<organism evidence="1 2">
    <name type="scientific">Sulfurifustis variabilis</name>
    <dbReference type="NCBI Taxonomy" id="1675686"/>
    <lineage>
        <taxon>Bacteria</taxon>
        <taxon>Pseudomonadati</taxon>
        <taxon>Pseudomonadota</taxon>
        <taxon>Gammaproteobacteria</taxon>
        <taxon>Acidiferrobacterales</taxon>
        <taxon>Acidiferrobacteraceae</taxon>
        <taxon>Sulfurifustis</taxon>
    </lineage>
</organism>
<gene>
    <name evidence="1" type="ORF">SVA_3025</name>
</gene>
<sequence>MSADDTLNDARHEVLVENTAQAVHKHLSKLFQEEIRFRSRWVWELLQNARDASPEEGVSVWLIQEPHRVVFRHNGVPFAHKSIAHLIYHGSTKYDISDSSAIGQFGTGFLTTHLISKTVEVKGRTDGGRQFRFLLDRRGNNADELKAAMDASWEAFTQSLTEGPFNDDGGFTTEFAYPLVSDIVGVVEEGIADLITNAAYLLAFNGRIRSLHVEQLNRSVTIKKGVCRPISEAAHRLQVEEGAPGDAPVSRYVAFIANDETSVAVEIAGVGANWSIAEQGQIPRIFVAFPLTGTRDFCFPVVINNEKFQPREDRDTLVLIPNREGKHLNMVRMEGACDFAARLAVLAAEEGWRGAATLARLYPLHQWDWVDTDWFRKLLVERFIEPLRAAKVMMTAAGARIAPSAGMIPLFADPEACCDLWDLTAEVKDALGQLPRRDEAHTWADNLKSWAPFLPEAVEQLSESLTLQKLCEQVSAWGTVEEVGKQLGEAVDPIAWLNQLHTLISKTSHVELFEQARLIPSQGGALKKITELRRDSGIDEELKDIAESLGLPTRDDLLDQRMRLKEFLELQPKTEGEVLTAAAQALKDKAKSVDAAFGRIAVRFFVWLVRHDKTDRLDGFPVLTRATTKEDAGLATLFRDPAKSDERLLAPIGCWPEPARLVADLFPKRLTLSDMYHEALADEALWRGIADKGYVRLNPLFKTQRRHIPFIPDEPLPVSEKDKKLKHRTKDSVEVSALAFFEKDETGLDAVRRSKTRAVSLLLFLATHVLEVDSDALDTVEADCECGEKHHHYRAAWLVPMWDRQWVPLGDAKQSSATAESIAQLFVGREEELRQLTAGKGRKLLEALNISLADLSLRAVAKDEDTRISLIDSLTDIVHAAENDLEKIRLVAGEIKQSPGLLDEIREHRERREKVQRNQSFGAEVERLLKEALQGHGLKVTRTGVGSDYEVEEDYLVDDKEVILEVENGHRSFLVEVKATVGKVAKMTVTQAETAVHHKDRFILCIVRLDSPDTTLEIVQERCRFVMNIGHQIEPVLEEYRRYQETRDEACTRVGEVELIVHDSEVRFAVGDGAWTSGLSLHDVVERILRACSGTVSAT</sequence>
<dbReference type="AlphaFoldDB" id="A0A1B4V7R8"/>
<dbReference type="Proteomes" id="UP000218899">
    <property type="component" value="Chromosome"/>
</dbReference>
<dbReference type="RefSeq" id="WP_096461962.1">
    <property type="nucleotide sequence ID" value="NZ_AP014936.1"/>
</dbReference>
<dbReference type="NCBIfam" id="NF047352">
    <property type="entry name" value="P_loop_sacsin"/>
    <property type="match status" value="1"/>
</dbReference>
<reference evidence="1 2" key="1">
    <citation type="submission" date="2015-08" db="EMBL/GenBank/DDBJ databases">
        <title>Complete genome sequence of Sulfurifustis variabilis.</title>
        <authorList>
            <person name="Miura A."/>
            <person name="Kojima H."/>
            <person name="Fukui M."/>
        </authorList>
    </citation>
    <scope>NUCLEOTIDE SEQUENCE [LARGE SCALE GENOMIC DNA]</scope>
    <source>
        <strain evidence="2">skN76</strain>
    </source>
</reference>
<keyword evidence="2" id="KW-1185">Reference proteome</keyword>
<proteinExistence type="predicted"/>
<evidence type="ECO:0000313" key="1">
    <source>
        <dbReference type="EMBL" id="BAU49573.1"/>
    </source>
</evidence>
<dbReference type="OrthoDB" id="7069425at2"/>
<name>A0A1B4V7R8_9GAMM</name>
<protein>
    <submittedName>
        <fullName evidence="1">Histidine kinase</fullName>
    </submittedName>
</protein>
<accession>A0A1B4V7R8</accession>
<keyword evidence="1" id="KW-0418">Kinase</keyword>
<dbReference type="SUPFAM" id="SSF55874">
    <property type="entry name" value="ATPase domain of HSP90 chaperone/DNA topoisomerase II/histidine kinase"/>
    <property type="match status" value="1"/>
</dbReference>
<dbReference type="Gene3D" id="3.30.565.10">
    <property type="entry name" value="Histidine kinase-like ATPase, C-terminal domain"/>
    <property type="match status" value="1"/>
</dbReference>
<evidence type="ECO:0000313" key="2">
    <source>
        <dbReference type="Proteomes" id="UP000218899"/>
    </source>
</evidence>
<dbReference type="KEGG" id="sva:SVA_3025"/>